<reference evidence="1 2" key="1">
    <citation type="submission" date="2024-09" db="EMBL/GenBank/DDBJ databases">
        <authorList>
            <person name="Sun Q."/>
            <person name="Mori K."/>
        </authorList>
    </citation>
    <scope>NUCLEOTIDE SEQUENCE [LARGE SCALE GENOMIC DNA]</scope>
    <source>
        <strain evidence="1 2">JCM 1342</strain>
    </source>
</reference>
<evidence type="ECO:0000313" key="1">
    <source>
        <dbReference type="EMBL" id="MFB9646269.1"/>
    </source>
</evidence>
<protein>
    <submittedName>
        <fullName evidence="1">Uncharacterized protein</fullName>
    </submittedName>
</protein>
<organism evidence="1 2">
    <name type="scientific">Microbacterium terregens</name>
    <dbReference type="NCBI Taxonomy" id="69363"/>
    <lineage>
        <taxon>Bacteria</taxon>
        <taxon>Bacillati</taxon>
        <taxon>Actinomycetota</taxon>
        <taxon>Actinomycetes</taxon>
        <taxon>Micrococcales</taxon>
        <taxon>Microbacteriaceae</taxon>
        <taxon>Microbacterium</taxon>
    </lineage>
</organism>
<gene>
    <name evidence="1" type="ORF">ACFFPJ_10710</name>
</gene>
<keyword evidence="2" id="KW-1185">Reference proteome</keyword>
<name>A0ABV5T4R1_9MICO</name>
<sequence>MIIALALAILGLVGLIGAVVASVRDSRGALPTVWDYDTRHPLP</sequence>
<accession>A0ABV5T4R1</accession>
<comment type="caution">
    <text evidence="1">The sequence shown here is derived from an EMBL/GenBank/DDBJ whole genome shotgun (WGS) entry which is preliminary data.</text>
</comment>
<dbReference type="Proteomes" id="UP001589611">
    <property type="component" value="Unassembled WGS sequence"/>
</dbReference>
<dbReference type="EMBL" id="JBHMBE010000003">
    <property type="protein sequence ID" value="MFB9646269.1"/>
    <property type="molecule type" value="Genomic_DNA"/>
</dbReference>
<dbReference type="RefSeq" id="WP_344713055.1">
    <property type="nucleotide sequence ID" value="NZ_BAAAWH010000001.1"/>
</dbReference>
<evidence type="ECO:0000313" key="2">
    <source>
        <dbReference type="Proteomes" id="UP001589611"/>
    </source>
</evidence>
<proteinExistence type="predicted"/>